<feature type="domain" description="C2H2-type" evidence="10">
    <location>
        <begin position="1382"/>
        <end position="1410"/>
    </location>
</feature>
<comment type="subcellular location">
    <subcellularLocation>
        <location evidence="1">Nucleus</location>
    </subcellularLocation>
</comment>
<name>A0ABM1YBD7_AEDAL</name>
<feature type="binding site" evidence="8">
    <location>
        <position position="419"/>
    </location>
    <ligand>
        <name>Zn(2+)</name>
        <dbReference type="ChEBI" id="CHEBI:29105"/>
    </ligand>
</feature>
<feature type="domain" description="C2H2-type" evidence="10">
    <location>
        <begin position="1410"/>
        <end position="1437"/>
    </location>
</feature>
<feature type="binding site" evidence="8">
    <location>
        <position position="971"/>
    </location>
    <ligand>
        <name>Zn(2+)</name>
        <dbReference type="ChEBI" id="CHEBI:29105"/>
    </ligand>
</feature>
<evidence type="ECO:0000259" key="10">
    <source>
        <dbReference type="PROSITE" id="PS50157"/>
    </source>
</evidence>
<evidence type="ECO:0000313" key="13">
    <source>
        <dbReference type="Proteomes" id="UP000069940"/>
    </source>
</evidence>
<feature type="domain" description="ZAD" evidence="11">
    <location>
        <begin position="18"/>
        <end position="88"/>
    </location>
</feature>
<feature type="domain" description="C2H2-type" evidence="10">
    <location>
        <begin position="1158"/>
        <end position="1186"/>
    </location>
</feature>
<accession>A0ABM1YBD7</accession>
<feature type="binding site" evidence="8">
    <location>
        <position position="61"/>
    </location>
    <ligand>
        <name>Zn(2+)</name>
        <dbReference type="ChEBI" id="CHEBI:29105"/>
    </ligand>
</feature>
<dbReference type="PANTHER" id="PTHR24394:SF29">
    <property type="entry name" value="MYONEURIN"/>
    <property type="match status" value="1"/>
</dbReference>
<evidence type="ECO:0008006" key="14">
    <source>
        <dbReference type="Google" id="ProtNLM"/>
    </source>
</evidence>
<feature type="region of interest" description="Disordered" evidence="9">
    <location>
        <begin position="109"/>
        <end position="137"/>
    </location>
</feature>
<dbReference type="Gene3D" id="3.30.160.60">
    <property type="entry name" value="Classic Zinc Finger"/>
    <property type="match status" value="7"/>
</dbReference>
<feature type="binding site" evidence="8">
    <location>
        <position position="1015"/>
    </location>
    <ligand>
        <name>Zn(2+)</name>
        <dbReference type="ChEBI" id="CHEBI:29105"/>
    </ligand>
</feature>
<feature type="domain" description="C2H2-type" evidence="10">
    <location>
        <begin position="1340"/>
        <end position="1362"/>
    </location>
</feature>
<dbReference type="Proteomes" id="UP000069940">
    <property type="component" value="Unassembled WGS sequence"/>
</dbReference>
<dbReference type="RefSeq" id="XP_019547708.3">
    <property type="nucleotide sequence ID" value="XM_019692163.3"/>
</dbReference>
<keyword evidence="3" id="KW-0677">Repeat</keyword>
<feature type="domain" description="C2H2-type" evidence="10">
    <location>
        <begin position="594"/>
        <end position="621"/>
    </location>
</feature>
<feature type="domain" description="C2H2-type" evidence="10">
    <location>
        <begin position="304"/>
        <end position="332"/>
    </location>
</feature>
<evidence type="ECO:0000256" key="7">
    <source>
        <dbReference type="PROSITE-ProRule" id="PRU00042"/>
    </source>
</evidence>
<reference evidence="13" key="1">
    <citation type="journal article" date="2015" name="Proc. Natl. Acad. Sci. U.S.A.">
        <title>Genome sequence of the Asian Tiger mosquito, Aedes albopictus, reveals insights into its biology, genetics, and evolution.</title>
        <authorList>
            <person name="Chen X.G."/>
            <person name="Jiang X."/>
            <person name="Gu J."/>
            <person name="Xu M."/>
            <person name="Wu Y."/>
            <person name="Deng Y."/>
            <person name="Zhang C."/>
            <person name="Bonizzoni M."/>
            <person name="Dermauw W."/>
            <person name="Vontas J."/>
            <person name="Armbruster P."/>
            <person name="Huang X."/>
            <person name="Yang Y."/>
            <person name="Zhang H."/>
            <person name="He W."/>
            <person name="Peng H."/>
            <person name="Liu Y."/>
            <person name="Wu K."/>
            <person name="Chen J."/>
            <person name="Lirakis M."/>
            <person name="Topalis P."/>
            <person name="Van Leeuwen T."/>
            <person name="Hall A.B."/>
            <person name="Jiang X."/>
            <person name="Thorpe C."/>
            <person name="Mueller R.L."/>
            <person name="Sun C."/>
            <person name="Waterhouse R.M."/>
            <person name="Yan G."/>
            <person name="Tu Z.J."/>
            <person name="Fang X."/>
            <person name="James A.A."/>
        </authorList>
    </citation>
    <scope>NUCLEOTIDE SEQUENCE [LARGE SCALE GENOMIC DNA]</scope>
    <source>
        <strain evidence="13">Foshan</strain>
    </source>
</reference>
<feature type="domain" description="C2H2-type" evidence="10">
    <location>
        <begin position="663"/>
        <end position="691"/>
    </location>
</feature>
<dbReference type="InterPro" id="IPR013087">
    <property type="entry name" value="Znf_C2H2_type"/>
</dbReference>
<keyword evidence="6" id="KW-0539">Nucleus</keyword>
<feature type="region of interest" description="Disordered" evidence="9">
    <location>
        <begin position="149"/>
        <end position="173"/>
    </location>
</feature>
<evidence type="ECO:0000256" key="8">
    <source>
        <dbReference type="PROSITE-ProRule" id="PRU01263"/>
    </source>
</evidence>
<dbReference type="GeneID" id="109418006"/>
<dbReference type="SUPFAM" id="SSF57667">
    <property type="entry name" value="beta-beta-alpha zinc fingers"/>
    <property type="match status" value="7"/>
</dbReference>
<evidence type="ECO:0000256" key="6">
    <source>
        <dbReference type="ARBA" id="ARBA00023242"/>
    </source>
</evidence>
<dbReference type="SMART" id="SM00355">
    <property type="entry name" value="ZnF_C2H2"/>
    <property type="match status" value="15"/>
</dbReference>
<evidence type="ECO:0000256" key="3">
    <source>
        <dbReference type="ARBA" id="ARBA00022737"/>
    </source>
</evidence>
<feature type="binding site" evidence="8">
    <location>
        <position position="23"/>
    </location>
    <ligand>
        <name>Zn(2+)</name>
        <dbReference type="ChEBI" id="CHEBI:29105"/>
    </ligand>
</feature>
<proteinExistence type="predicted"/>
<feature type="binding site" evidence="8">
    <location>
        <position position="1012"/>
    </location>
    <ligand>
        <name>Zn(2+)</name>
        <dbReference type="ChEBI" id="CHEBI:29105"/>
    </ligand>
</feature>
<evidence type="ECO:0000256" key="9">
    <source>
        <dbReference type="SAM" id="MobiDB-lite"/>
    </source>
</evidence>
<dbReference type="SUPFAM" id="SSF57716">
    <property type="entry name" value="Glucocorticoid receptor-like (DNA-binding domain)"/>
    <property type="match status" value="3"/>
</dbReference>
<feature type="binding site" evidence="8">
    <location>
        <position position="974"/>
    </location>
    <ligand>
        <name>Zn(2+)</name>
        <dbReference type="ChEBI" id="CHEBI:29105"/>
    </ligand>
</feature>
<feature type="region of interest" description="Disordered" evidence="9">
    <location>
        <begin position="482"/>
        <end position="510"/>
    </location>
</feature>
<feature type="domain" description="C2H2-type" evidence="10">
    <location>
        <begin position="1186"/>
        <end position="1215"/>
    </location>
</feature>
<feature type="domain" description="C2H2-type" evidence="10">
    <location>
        <begin position="1240"/>
        <end position="1267"/>
    </location>
</feature>
<feature type="domain" description="C2H2-type" evidence="10">
    <location>
        <begin position="1313"/>
        <end position="1340"/>
    </location>
</feature>
<dbReference type="InterPro" id="IPR012934">
    <property type="entry name" value="Znf_AD"/>
</dbReference>
<evidence type="ECO:0000313" key="12">
    <source>
        <dbReference type="EnsemblMetazoa" id="AALFPA23_007579.P10103"/>
    </source>
</evidence>
<feature type="domain" description="C2H2-type" evidence="10">
    <location>
        <begin position="181"/>
        <end position="208"/>
    </location>
</feature>
<dbReference type="Pfam" id="PF00096">
    <property type="entry name" value="zf-C2H2"/>
    <property type="match status" value="6"/>
</dbReference>
<feature type="region of interest" description="Disordered" evidence="9">
    <location>
        <begin position="1042"/>
        <end position="1081"/>
    </location>
</feature>
<feature type="region of interest" description="Disordered" evidence="9">
    <location>
        <begin position="205"/>
        <end position="225"/>
    </location>
</feature>
<feature type="compositionally biased region" description="Basic and acidic residues" evidence="9">
    <location>
        <begin position="1046"/>
        <end position="1062"/>
    </location>
</feature>
<feature type="binding site" evidence="8">
    <location>
        <position position="20"/>
    </location>
    <ligand>
        <name>Zn(2+)</name>
        <dbReference type="ChEBI" id="CHEBI:29105"/>
    </ligand>
</feature>
<keyword evidence="5 8" id="KW-0862">Zinc</keyword>
<keyword evidence="4 7" id="KW-0863">Zinc-finger</keyword>
<dbReference type="PROSITE" id="PS51915">
    <property type="entry name" value="ZAD"/>
    <property type="match status" value="3"/>
</dbReference>
<feature type="domain" description="ZAD" evidence="11">
    <location>
        <begin position="376"/>
        <end position="446"/>
    </location>
</feature>
<feature type="compositionally biased region" description="Polar residues" evidence="9">
    <location>
        <begin position="163"/>
        <end position="173"/>
    </location>
</feature>
<evidence type="ECO:0000259" key="11">
    <source>
        <dbReference type="PROSITE" id="PS51915"/>
    </source>
</evidence>
<dbReference type="InterPro" id="IPR036236">
    <property type="entry name" value="Znf_C2H2_sf"/>
</dbReference>
<feature type="domain" description="C2H2-type" evidence="10">
    <location>
        <begin position="691"/>
        <end position="718"/>
    </location>
</feature>
<evidence type="ECO:0000256" key="4">
    <source>
        <dbReference type="ARBA" id="ARBA00022771"/>
    </source>
</evidence>
<feature type="compositionally biased region" description="Basic and acidic residues" evidence="9">
    <location>
        <begin position="109"/>
        <end position="123"/>
    </location>
</feature>
<dbReference type="EnsemblMetazoa" id="AALFPA23_007579.R10103">
    <property type="protein sequence ID" value="AALFPA23_007579.P10103"/>
    <property type="gene ID" value="AALFPA23_007579"/>
</dbReference>
<dbReference type="Pfam" id="PF07776">
    <property type="entry name" value="zf-AD"/>
    <property type="match status" value="2"/>
</dbReference>
<reference evidence="12" key="2">
    <citation type="submission" date="2025-05" db="UniProtKB">
        <authorList>
            <consortium name="EnsemblMetazoa"/>
        </authorList>
    </citation>
    <scope>IDENTIFICATION</scope>
    <source>
        <strain evidence="12">Foshan</strain>
    </source>
</reference>
<dbReference type="PANTHER" id="PTHR24394">
    <property type="entry name" value="ZINC FINGER PROTEIN"/>
    <property type="match status" value="1"/>
</dbReference>
<evidence type="ECO:0000256" key="5">
    <source>
        <dbReference type="ARBA" id="ARBA00022833"/>
    </source>
</evidence>
<evidence type="ECO:0000256" key="1">
    <source>
        <dbReference type="ARBA" id="ARBA00004123"/>
    </source>
</evidence>
<feature type="compositionally biased region" description="Basic and acidic residues" evidence="9">
    <location>
        <begin position="149"/>
        <end position="162"/>
    </location>
</feature>
<dbReference type="PROSITE" id="PS50157">
    <property type="entry name" value="ZINC_FINGER_C2H2_2"/>
    <property type="match status" value="14"/>
</dbReference>
<sequence>MALSIVAVKSDSLKSYQRTCRLCMGQNYLEDVFEDNGLHQWISNYLSIRIYYDDREGHVICSICRLRLSDFHQFRTRCQEVQTILQSMVRDDHEASTWLAESTEFQKMKTELDDSDRETEQESHGATVMDNKEENHEIDIEQVKIEARASEEESLHETDCGEHTSQNPDLQTDNLQTKHEYSCSKCHKTFSRQCLLKMHISSHNENIREEQATDTDDEELSSKKAGENNVKDYKFRCNQCDRSYPDEKRLKWHMRCHRSKTHICPICGKPFSFWFLLKNHIPRHDPNHVRQPWGEATNGVGGPFRCDICQKEYGLKSRLRSHKAQVHAPKRHECHLCDSKYTTRTVNGATPSGSFSIQTMTSVITFDSGGTNCLPKMCRLCMREQYLEDVFSENDMHQWISNYLSITIFSVDSKGHSICTFCRLRLTEFHQYWTRCQQVQTILESMVRDENESSTRLGENTELRKVKSEPFEQVYINCGAEHGEQELGSRTDTQSPVDGSSHGRFGFGLQPENTELRQDSVIDNEKESRFEIHYEEDNIQSIGKTDEIIIEQVKIEGLTDGDLLDQSDSKIHIQSNLLSVKKKSRKKSKADQQIQCNQCDKLFPDRKKLKNHMRFHKPKNHCCHICGKPFAFGSTLEKHIPLHDPNRVRKPPPDKPSLAPGVYHCDMCPKVFELKTRLWAHRTQVHRPKTHECHLCDLKFTLKSVLRRHIQKHYQDSENTGSVEKLVQTSTTSASLKTSYSNGGCLIEDAGAGWQKILGAENALSQEELGSLLADVAWSQEESGSSVAKEELGRLEEYGQISSDDRKGHTVCIICRLRLAEFHRFHIRCQEVQAILQSMVREEYGTLTRHGENIDLRHVKTEPCEQVAFNNGAELSNKDLRSNTGTQISVDGFGHDSSELQLPSVSVEFKPDIANDHARDDHLKLYQDDDGYGQSVSAQDEIVVHQKKLQIMASTIVTIESGGLQCLQNMCRLCMREEYLEDVFKESSLNQWIGNYLSITISYDDRKGHTICTVCRLRLFDFHQFWTRCQEVQGILQSMVRDEDETPARLAREVKAESRQQLEEQDDITEIPSKDTSNQDDPEMLLQSVSLELQNDSGNDHSQEEESLAGVYHETEESEQTPGLEDEIELQEVKIETPADDGEPLDNGNQKVRKVQPLQCNTCDKICRTKSQLQVHKRRIHGPRNHHCSVCELSFPFRQELKKHEQSKLHSRRIKAKRENPVQVDEPKIQTDNDKKTGEYSCSKCSRSFSRQCKLKKHLKNHDVKTNEEQAFASDDEEFRIKKTEEDDSKFSANVPGKRIAKPKGYNCFDEKRQCSQCGKTFRNKERLRCHMRCHRTKNYFCPICGKPFLFKFAVQRHIPRHDPNYIREKTYDGSNYAGGPFRCDICHKEYGLRSTLRSHVAQVHGPKRFSCHLCDWKFPTRHSLGRHIRSHYRDNENV</sequence>
<dbReference type="Gene3D" id="3.40.1800.20">
    <property type="match status" value="3"/>
</dbReference>
<evidence type="ECO:0000256" key="2">
    <source>
        <dbReference type="ARBA" id="ARBA00022723"/>
    </source>
</evidence>
<protein>
    <recommendedName>
        <fullName evidence="14">C2h2-type zn-finger protein</fullName>
    </recommendedName>
</protein>
<feature type="binding site" evidence="8">
    <location>
        <position position="378"/>
    </location>
    <ligand>
        <name>Zn(2+)</name>
        <dbReference type="ChEBI" id="CHEBI:29105"/>
    </ligand>
</feature>
<organism evidence="12 13">
    <name type="scientific">Aedes albopictus</name>
    <name type="common">Asian tiger mosquito</name>
    <name type="synonym">Stegomyia albopicta</name>
    <dbReference type="NCBI Taxonomy" id="7160"/>
    <lineage>
        <taxon>Eukaryota</taxon>
        <taxon>Metazoa</taxon>
        <taxon>Ecdysozoa</taxon>
        <taxon>Arthropoda</taxon>
        <taxon>Hexapoda</taxon>
        <taxon>Insecta</taxon>
        <taxon>Pterygota</taxon>
        <taxon>Neoptera</taxon>
        <taxon>Endopterygota</taxon>
        <taxon>Diptera</taxon>
        <taxon>Nematocera</taxon>
        <taxon>Culicoidea</taxon>
        <taxon>Culicidae</taxon>
        <taxon>Culicinae</taxon>
        <taxon>Aedini</taxon>
        <taxon>Aedes</taxon>
        <taxon>Stegomyia</taxon>
    </lineage>
</organism>
<feature type="binding site" evidence="8">
    <location>
        <position position="64"/>
    </location>
    <ligand>
        <name>Zn(2+)</name>
        <dbReference type="ChEBI" id="CHEBI:29105"/>
    </ligand>
</feature>
<dbReference type="PROSITE" id="PS00028">
    <property type="entry name" value="ZINC_FINGER_C2H2_1"/>
    <property type="match status" value="15"/>
</dbReference>
<feature type="domain" description="ZAD" evidence="11">
    <location>
        <begin position="969"/>
        <end position="1039"/>
    </location>
</feature>
<keyword evidence="2 8" id="KW-0479">Metal-binding</keyword>
<keyword evidence="13" id="KW-1185">Reference proteome</keyword>
<feature type="domain" description="C2H2-type" evidence="10">
    <location>
        <begin position="235"/>
        <end position="262"/>
    </location>
</feature>
<dbReference type="SMART" id="SM00868">
    <property type="entry name" value="zf-AD"/>
    <property type="match status" value="4"/>
</dbReference>
<feature type="domain" description="C2H2-type" evidence="10">
    <location>
        <begin position="621"/>
        <end position="648"/>
    </location>
</feature>
<feature type="binding site" evidence="8">
    <location>
        <position position="422"/>
    </location>
    <ligand>
        <name>Zn(2+)</name>
        <dbReference type="ChEBI" id="CHEBI:29105"/>
    </ligand>
</feature>
<feature type="binding site" evidence="8">
    <location>
        <position position="381"/>
    </location>
    <ligand>
        <name>Zn(2+)</name>
        <dbReference type="ChEBI" id="CHEBI:29105"/>
    </ligand>
</feature>